<dbReference type="PROSITE" id="PS51077">
    <property type="entry name" value="HTH_ICLR"/>
    <property type="match status" value="1"/>
</dbReference>
<dbReference type="GO" id="GO:0045892">
    <property type="term" value="P:negative regulation of DNA-templated transcription"/>
    <property type="evidence" value="ECO:0007669"/>
    <property type="project" value="TreeGrafter"/>
</dbReference>
<dbReference type="EMBL" id="CP010028">
    <property type="protein sequence ID" value="AIZ46256.1"/>
    <property type="molecule type" value="Genomic_DNA"/>
</dbReference>
<dbReference type="Gene3D" id="3.30.450.40">
    <property type="match status" value="1"/>
</dbReference>
<dbReference type="InterPro" id="IPR036390">
    <property type="entry name" value="WH_DNA-bd_sf"/>
</dbReference>
<feature type="compositionally biased region" description="Polar residues" evidence="4">
    <location>
        <begin position="1"/>
        <end position="11"/>
    </location>
</feature>
<gene>
    <name evidence="7" type="ORF">QR90_16205</name>
</gene>
<keyword evidence="2" id="KW-0238">DNA-binding</keyword>
<evidence type="ECO:0000256" key="3">
    <source>
        <dbReference type="ARBA" id="ARBA00023163"/>
    </source>
</evidence>
<dbReference type="STRING" id="1182571.QR90_16205"/>
<keyword evidence="3" id="KW-0804">Transcription</keyword>
<evidence type="ECO:0000256" key="4">
    <source>
        <dbReference type="SAM" id="MobiDB-lite"/>
    </source>
</evidence>
<dbReference type="PANTHER" id="PTHR30136">
    <property type="entry name" value="HELIX-TURN-HELIX TRANSCRIPTIONAL REGULATOR, ICLR FAMILY"/>
    <property type="match status" value="1"/>
</dbReference>
<name>A0A0A7KJD6_9DEIO</name>
<evidence type="ECO:0000256" key="1">
    <source>
        <dbReference type="ARBA" id="ARBA00023015"/>
    </source>
</evidence>
<dbReference type="RefSeq" id="WP_039686068.1">
    <property type="nucleotide sequence ID" value="NZ_CP010028.1"/>
</dbReference>
<proteinExistence type="predicted"/>
<dbReference type="InterPro" id="IPR014757">
    <property type="entry name" value="Tscrpt_reg_IclR_C"/>
</dbReference>
<dbReference type="HOGENOM" id="CLU_062618_7_1_0"/>
<evidence type="ECO:0000259" key="5">
    <source>
        <dbReference type="PROSITE" id="PS51077"/>
    </source>
</evidence>
<dbReference type="InterPro" id="IPR005471">
    <property type="entry name" value="Tscrpt_reg_IclR_N"/>
</dbReference>
<protein>
    <submittedName>
        <fullName evidence="7">IclR family transcriptional regulator</fullName>
    </submittedName>
</protein>
<evidence type="ECO:0000313" key="7">
    <source>
        <dbReference type="EMBL" id="AIZ46256.1"/>
    </source>
</evidence>
<dbReference type="Proteomes" id="UP000030634">
    <property type="component" value="Chromosome"/>
</dbReference>
<feature type="region of interest" description="Disordered" evidence="4">
    <location>
        <begin position="1"/>
        <end position="22"/>
    </location>
</feature>
<dbReference type="SUPFAM" id="SSF55781">
    <property type="entry name" value="GAF domain-like"/>
    <property type="match status" value="1"/>
</dbReference>
<dbReference type="AlphaFoldDB" id="A0A0A7KJD6"/>
<accession>A0A0A7KJD6</accession>
<dbReference type="PANTHER" id="PTHR30136:SF24">
    <property type="entry name" value="HTH-TYPE TRANSCRIPTIONAL REPRESSOR ALLR"/>
    <property type="match status" value="1"/>
</dbReference>
<dbReference type="SMART" id="SM00346">
    <property type="entry name" value="HTH_ICLR"/>
    <property type="match status" value="1"/>
</dbReference>
<evidence type="ECO:0000313" key="8">
    <source>
        <dbReference type="Proteomes" id="UP000030634"/>
    </source>
</evidence>
<keyword evidence="1" id="KW-0805">Transcription regulation</keyword>
<dbReference type="PROSITE" id="PS51078">
    <property type="entry name" value="ICLR_ED"/>
    <property type="match status" value="1"/>
</dbReference>
<feature type="domain" description="IclR-ED" evidence="6">
    <location>
        <begin position="86"/>
        <end position="269"/>
    </location>
</feature>
<dbReference type="Pfam" id="PF09339">
    <property type="entry name" value="HTH_IclR"/>
    <property type="match status" value="1"/>
</dbReference>
<dbReference type="GO" id="GO:0003677">
    <property type="term" value="F:DNA binding"/>
    <property type="evidence" value="ECO:0007669"/>
    <property type="project" value="UniProtKB-KW"/>
</dbReference>
<organism evidence="7 8">
    <name type="scientific">Deinococcus radiopugnans</name>
    <dbReference type="NCBI Taxonomy" id="57497"/>
    <lineage>
        <taxon>Bacteria</taxon>
        <taxon>Thermotogati</taxon>
        <taxon>Deinococcota</taxon>
        <taxon>Deinococci</taxon>
        <taxon>Deinococcales</taxon>
        <taxon>Deinococcaceae</taxon>
        <taxon>Deinococcus</taxon>
    </lineage>
</organism>
<feature type="domain" description="HTH iclR-type" evidence="5">
    <location>
        <begin position="24"/>
        <end position="85"/>
    </location>
</feature>
<reference evidence="8" key="1">
    <citation type="submission" date="2014-11" db="EMBL/GenBank/DDBJ databases">
        <title>Hymenobacter sp. DG25B genome submission.</title>
        <authorList>
            <person name="Jung H.-Y."/>
            <person name="Kim M.K."/>
            <person name="Srinivasan S."/>
            <person name="Lim S."/>
        </authorList>
    </citation>
    <scope>NUCLEOTIDE SEQUENCE [LARGE SCALE GENOMIC DNA]</scope>
    <source>
        <strain evidence="8">DY59</strain>
    </source>
</reference>
<dbReference type="InterPro" id="IPR036388">
    <property type="entry name" value="WH-like_DNA-bd_sf"/>
</dbReference>
<dbReference type="GO" id="GO:0003700">
    <property type="term" value="F:DNA-binding transcription factor activity"/>
    <property type="evidence" value="ECO:0007669"/>
    <property type="project" value="TreeGrafter"/>
</dbReference>
<dbReference type="Gene3D" id="1.10.10.10">
    <property type="entry name" value="Winged helix-like DNA-binding domain superfamily/Winged helix DNA-binding domain"/>
    <property type="match status" value="1"/>
</dbReference>
<dbReference type="SUPFAM" id="SSF46785">
    <property type="entry name" value="Winged helix' DNA-binding domain"/>
    <property type="match status" value="1"/>
</dbReference>
<dbReference type="KEGG" id="dsw:QR90_16205"/>
<dbReference type="InterPro" id="IPR029016">
    <property type="entry name" value="GAF-like_dom_sf"/>
</dbReference>
<sequence>MTDTSPPNTRQKTGRARTGEAGSVRTLERGLTVLTSLAELGQASLTQVAKAAGLSASTTYRLLETLRQSGFVEWEERSGLFSVGVRAYQVGAAFAGRNTLMGAAQTEMQALVDDLGETANLAVLRGGEAVYIHQVEGRQLVRMFAQLGAGTPLNCSGVGKVLLAWHSDDEVAGRLGEPPYPAFTPNSITTLGAYLKELQNVRAQGYALDDEEREIGVRCMATPLRDHTRQVVASLSVSAPTSRFDKSQVPAFYERLNAASRAISARLGWTP</sequence>
<dbReference type="Pfam" id="PF01614">
    <property type="entry name" value="IclR_C"/>
    <property type="match status" value="1"/>
</dbReference>
<evidence type="ECO:0000259" key="6">
    <source>
        <dbReference type="PROSITE" id="PS51078"/>
    </source>
</evidence>
<dbReference type="InterPro" id="IPR050707">
    <property type="entry name" value="HTH_MetabolicPath_Reg"/>
</dbReference>
<evidence type="ECO:0000256" key="2">
    <source>
        <dbReference type="ARBA" id="ARBA00023125"/>
    </source>
</evidence>